<evidence type="ECO:0000256" key="2">
    <source>
        <dbReference type="ARBA" id="ARBA00022801"/>
    </source>
</evidence>
<comment type="similarity">
    <text evidence="4">Belongs to the SNF2/RAD54 helicase family. SMARCAL1 subfamily.</text>
</comment>
<evidence type="ECO:0000256" key="4">
    <source>
        <dbReference type="PROSITE-ProRule" id="PRU00800"/>
    </source>
</evidence>
<dbReference type="SUPFAM" id="SSF52540">
    <property type="entry name" value="P-loop containing nucleoside triphosphate hydrolases"/>
    <property type="match status" value="2"/>
</dbReference>
<dbReference type="GO" id="GO:0043596">
    <property type="term" value="C:nuclear replication fork"/>
    <property type="evidence" value="ECO:0007669"/>
    <property type="project" value="TreeGrafter"/>
</dbReference>
<dbReference type="Pfam" id="PF07443">
    <property type="entry name" value="HARP"/>
    <property type="match status" value="1"/>
</dbReference>
<dbReference type="PROSITE" id="PS51467">
    <property type="entry name" value="HARP"/>
    <property type="match status" value="1"/>
</dbReference>
<feature type="domain" description="Helicase ATP-binding" evidence="6">
    <location>
        <begin position="220"/>
        <end position="376"/>
    </location>
</feature>
<dbReference type="PANTHER" id="PTHR45766">
    <property type="entry name" value="DNA ANNEALING HELICASE AND ENDONUCLEASE ZRANB3 FAMILY MEMBER"/>
    <property type="match status" value="1"/>
</dbReference>
<dbReference type="InterPro" id="IPR038718">
    <property type="entry name" value="SNF2-like_sf"/>
</dbReference>
<dbReference type="OMA" id="FTLHRAR"/>
<evidence type="ECO:0008006" key="11">
    <source>
        <dbReference type="Google" id="ProtNLM"/>
    </source>
</evidence>
<dbReference type="InterPro" id="IPR010003">
    <property type="entry name" value="HARP_dom"/>
</dbReference>
<keyword evidence="2" id="KW-0378">Hydrolase</keyword>
<dbReference type="SMART" id="SM00487">
    <property type="entry name" value="DEXDc"/>
    <property type="match status" value="1"/>
</dbReference>
<dbReference type="GO" id="GO:0006281">
    <property type="term" value="P:DNA repair"/>
    <property type="evidence" value="ECO:0007669"/>
    <property type="project" value="TreeGrafter"/>
</dbReference>
<dbReference type="PROSITE" id="PS51194">
    <property type="entry name" value="HELICASE_CTER"/>
    <property type="match status" value="1"/>
</dbReference>
<name>A0A7R8UG78_HERIL</name>
<dbReference type="GO" id="GO:0005524">
    <property type="term" value="F:ATP binding"/>
    <property type="evidence" value="ECO:0007669"/>
    <property type="project" value="InterPro"/>
</dbReference>
<evidence type="ECO:0000256" key="3">
    <source>
        <dbReference type="ARBA" id="ARBA00023242"/>
    </source>
</evidence>
<dbReference type="Proteomes" id="UP000594454">
    <property type="component" value="Chromosome 1"/>
</dbReference>
<feature type="region of interest" description="Disordered" evidence="5">
    <location>
        <begin position="639"/>
        <end position="690"/>
    </location>
</feature>
<feature type="compositionally biased region" description="Polar residues" evidence="5">
    <location>
        <begin position="681"/>
        <end position="690"/>
    </location>
</feature>
<dbReference type="InterPro" id="IPR001650">
    <property type="entry name" value="Helicase_C-like"/>
</dbReference>
<dbReference type="GO" id="GO:0031297">
    <property type="term" value="P:replication fork processing"/>
    <property type="evidence" value="ECO:0007669"/>
    <property type="project" value="TreeGrafter"/>
</dbReference>
<dbReference type="InterPro" id="IPR049730">
    <property type="entry name" value="SNF2/RAD54-like_C"/>
</dbReference>
<sequence length="713" mass="80643">MSLCSAEEIAEKRRIALERLNARKQETTTRTASSPVIAKNPPATGNNAASFLGAFRNNNNPDRHLNQARISAQPYPKQAPLKTLPSSAFQQNKAPELAPIFVPNNIRVVHCRSAMVTASRFGVYMSEYHGKAIDVCKTIPSRSYDGDRRLWTFDLKQYELVMERFEGLKPNVVLEGIHKKVLDIFREESRLDDGSMLSYMASISEPLRDSLLPFQKEGVKFGISKQGRVLIADEMGLGKTYQALALADFYKEDWPLLIATTASTRDVWLSQVRKLLTFVNCHHIACITASQECFDDAKIVISSYPMLEKCLEKLESMHFGVLIMDESHTLKNFKSKCTKVADRLAKKAKRVILLSGTPALSRPVELFSQLKMLDRGFLNYMDYTVRYCEGKAGNFGWDASGQSNLDELKVILCKKFMIRRTKAEVLPELAEKNRETVYLDPALISQSLKLRHFSKIASQYMTYIKEEDLIQYYAETGRVKCEAICSYLKGIVKEKIKFIIFAHHKCVLDAICECLKNLKVQHIRIDGSTKNEIRAEKVEKFQTKPKCRAAVLSIRACNAGISLTAAQLILFAELDWNPSTLAQAESRAHRIGQENEVICRYLLARDTADDIIWRKLQNKQDVLNKAGLFSEDLRNSEHIVGPNSSGNIDKYVVKTPRKTNPNSLDVSTSSDDDNRPAQLPQDISETNEQNANYDSFEDLLNDGDDDDFANIDF</sequence>
<dbReference type="GO" id="GO:0016787">
    <property type="term" value="F:hydrolase activity"/>
    <property type="evidence" value="ECO:0007669"/>
    <property type="project" value="UniProtKB-KW"/>
</dbReference>
<comment type="subcellular location">
    <subcellularLocation>
        <location evidence="1">Nucleus</location>
    </subcellularLocation>
</comment>
<organism evidence="9 10">
    <name type="scientific">Hermetia illucens</name>
    <name type="common">Black soldier fly</name>
    <dbReference type="NCBI Taxonomy" id="343691"/>
    <lineage>
        <taxon>Eukaryota</taxon>
        <taxon>Metazoa</taxon>
        <taxon>Ecdysozoa</taxon>
        <taxon>Arthropoda</taxon>
        <taxon>Hexapoda</taxon>
        <taxon>Insecta</taxon>
        <taxon>Pterygota</taxon>
        <taxon>Neoptera</taxon>
        <taxon>Endopterygota</taxon>
        <taxon>Diptera</taxon>
        <taxon>Brachycera</taxon>
        <taxon>Stratiomyomorpha</taxon>
        <taxon>Stratiomyidae</taxon>
        <taxon>Hermetiinae</taxon>
        <taxon>Hermetia</taxon>
    </lineage>
</organism>
<reference evidence="9 10" key="1">
    <citation type="submission" date="2020-11" db="EMBL/GenBank/DDBJ databases">
        <authorList>
            <person name="Wallbank WR R."/>
            <person name="Pardo Diaz C."/>
            <person name="Kozak K."/>
            <person name="Martin S."/>
            <person name="Jiggins C."/>
            <person name="Moest M."/>
            <person name="Warren A I."/>
            <person name="Generalovic N T."/>
            <person name="Byers J.R.P. K."/>
            <person name="Montejo-Kovacevich G."/>
            <person name="Yen C E."/>
        </authorList>
    </citation>
    <scope>NUCLEOTIDE SEQUENCE [LARGE SCALE GENOMIC DNA]</scope>
</reference>
<dbReference type="CDD" id="cd18793">
    <property type="entry name" value="SF2_C_SNF"/>
    <property type="match status" value="1"/>
</dbReference>
<dbReference type="SMART" id="SM00490">
    <property type="entry name" value="HELICc"/>
    <property type="match status" value="1"/>
</dbReference>
<dbReference type="AlphaFoldDB" id="A0A7R8UG78"/>
<protein>
    <recommendedName>
        <fullName evidence="11">SWI/SNF-related matrix-associated actin-dependent regulator of chromatin subfamily A-like protein 1</fullName>
    </recommendedName>
</protein>
<feature type="domain" description="HARP" evidence="8">
    <location>
        <begin position="102"/>
        <end position="178"/>
    </location>
</feature>
<gene>
    <name evidence="9" type="ORF">HERILL_LOCUS3168</name>
</gene>
<evidence type="ECO:0000259" key="7">
    <source>
        <dbReference type="PROSITE" id="PS51194"/>
    </source>
</evidence>
<evidence type="ECO:0000313" key="10">
    <source>
        <dbReference type="Proteomes" id="UP000594454"/>
    </source>
</evidence>
<accession>A0A7R8UG78</accession>
<dbReference type="EMBL" id="LR899009">
    <property type="protein sequence ID" value="CAD7079989.1"/>
    <property type="molecule type" value="Genomic_DNA"/>
</dbReference>
<evidence type="ECO:0000259" key="8">
    <source>
        <dbReference type="PROSITE" id="PS51467"/>
    </source>
</evidence>
<evidence type="ECO:0000259" key="6">
    <source>
        <dbReference type="PROSITE" id="PS51192"/>
    </source>
</evidence>
<dbReference type="PANTHER" id="PTHR45766:SF6">
    <property type="entry name" value="SWI_SNF-RELATED MATRIX-ASSOCIATED ACTIN-DEPENDENT REGULATOR OF CHROMATIN SUBFAMILY A-LIKE PROTEIN 1"/>
    <property type="match status" value="1"/>
</dbReference>
<dbReference type="Pfam" id="PF00176">
    <property type="entry name" value="SNF2-rel_dom"/>
    <property type="match status" value="1"/>
</dbReference>
<dbReference type="InterPro" id="IPR014001">
    <property type="entry name" value="Helicase_ATP-bd"/>
</dbReference>
<dbReference type="Gene3D" id="3.40.50.10810">
    <property type="entry name" value="Tandem AAA-ATPase domain"/>
    <property type="match status" value="1"/>
</dbReference>
<evidence type="ECO:0000256" key="1">
    <source>
        <dbReference type="ARBA" id="ARBA00004123"/>
    </source>
</evidence>
<evidence type="ECO:0000256" key="5">
    <source>
        <dbReference type="SAM" id="MobiDB-lite"/>
    </source>
</evidence>
<dbReference type="InterPro" id="IPR000330">
    <property type="entry name" value="SNF2_N"/>
</dbReference>
<dbReference type="Pfam" id="PF00271">
    <property type="entry name" value="Helicase_C"/>
    <property type="match status" value="1"/>
</dbReference>
<proteinExistence type="inferred from homology"/>
<dbReference type="PROSITE" id="PS51192">
    <property type="entry name" value="HELICASE_ATP_BIND_1"/>
    <property type="match status" value="1"/>
</dbReference>
<feature type="domain" description="Helicase C-terminal" evidence="7">
    <location>
        <begin position="483"/>
        <end position="641"/>
    </location>
</feature>
<dbReference type="OrthoDB" id="2801544at2759"/>
<feature type="region of interest" description="Disordered" evidence="5">
    <location>
        <begin position="24"/>
        <end position="43"/>
    </location>
</feature>
<dbReference type="FunCoup" id="A0A7R8UG78">
    <property type="interactions" value="1289"/>
</dbReference>
<dbReference type="CDD" id="cd18010">
    <property type="entry name" value="DEXHc_HARP_SMARCAL1"/>
    <property type="match status" value="1"/>
</dbReference>
<dbReference type="InParanoid" id="A0A7R8UG78"/>
<dbReference type="InterPro" id="IPR027417">
    <property type="entry name" value="P-loop_NTPase"/>
</dbReference>
<feature type="compositionally biased region" description="Polar residues" evidence="5">
    <location>
        <begin position="658"/>
        <end position="669"/>
    </location>
</feature>
<keyword evidence="10" id="KW-1185">Reference proteome</keyword>
<dbReference type="Gene3D" id="3.40.50.300">
    <property type="entry name" value="P-loop containing nucleotide triphosphate hydrolases"/>
    <property type="match status" value="1"/>
</dbReference>
<evidence type="ECO:0000313" key="9">
    <source>
        <dbReference type="EMBL" id="CAD7079989.1"/>
    </source>
</evidence>
<keyword evidence="3" id="KW-0539">Nucleus</keyword>